<name>A0A644VK39_9ZZZZ</name>
<feature type="compositionally biased region" description="Basic and acidic residues" evidence="3">
    <location>
        <begin position="69"/>
        <end position="78"/>
    </location>
</feature>
<organism evidence="5">
    <name type="scientific">bioreactor metagenome</name>
    <dbReference type="NCBI Taxonomy" id="1076179"/>
    <lineage>
        <taxon>unclassified sequences</taxon>
        <taxon>metagenomes</taxon>
        <taxon>ecological metagenomes</taxon>
    </lineage>
</organism>
<dbReference type="InterPro" id="IPR024455">
    <property type="entry name" value="Phage_capsid"/>
</dbReference>
<dbReference type="AlphaFoldDB" id="A0A644VK39"/>
<sequence length="380" mass="42936">MNRKMRELFTKIEQKHLLAKGFMEGENKDLEKANSLLDEADELQKEFDIEERLFNAAKSKNTPTEDDLEKSKKQSKEKDVIKEFANAARSGFRTKSMNEGTPADGGYTVPEEILTEINKYRESKRSLKDLVKVETVTTNKGSRTFKKRTQQTGFTKVGEGGKIGAKATPKFERVDYEIDKYAGYFPVTNELLSDSDQNIVDELTQWIGDESRVTANKLILEVIKTKEAVALNGLDGIKEALNVKLGQAFKPTSKIITNDDGLQYLDTLKDSDGKYVLQPDPTQPMAQKLCAGANSIPIEVLPNEDLVTTENKIPFIIGDLYEGIWFWDRQQMNIKMSDVAVIGDLNAYEEDLTLFRAIEREDVTTRDEKAFVNGYITVTE</sequence>
<dbReference type="InterPro" id="IPR054612">
    <property type="entry name" value="Phage_capsid-like_C"/>
</dbReference>
<evidence type="ECO:0000259" key="4">
    <source>
        <dbReference type="Pfam" id="PF05065"/>
    </source>
</evidence>
<dbReference type="Pfam" id="PF05065">
    <property type="entry name" value="Phage_capsid"/>
    <property type="match status" value="1"/>
</dbReference>
<comment type="subcellular location">
    <subcellularLocation>
        <location evidence="1">Virion</location>
    </subcellularLocation>
</comment>
<dbReference type="SUPFAM" id="SSF56563">
    <property type="entry name" value="Major capsid protein gp5"/>
    <property type="match status" value="1"/>
</dbReference>
<evidence type="ECO:0000256" key="3">
    <source>
        <dbReference type="SAM" id="MobiDB-lite"/>
    </source>
</evidence>
<feature type="domain" description="Phage capsid-like C-terminal" evidence="4">
    <location>
        <begin position="105"/>
        <end position="372"/>
    </location>
</feature>
<dbReference type="Gene3D" id="3.30.2400.10">
    <property type="entry name" value="Major capsid protein gp5"/>
    <property type="match status" value="1"/>
</dbReference>
<gene>
    <name evidence="5" type="ORF">SDC9_37774</name>
</gene>
<evidence type="ECO:0000313" key="5">
    <source>
        <dbReference type="EMBL" id="MPL91698.1"/>
    </source>
</evidence>
<comment type="caution">
    <text evidence="5">The sequence shown here is derived from an EMBL/GenBank/DDBJ whole genome shotgun (WGS) entry which is preliminary data.</text>
</comment>
<dbReference type="GO" id="GO:0044423">
    <property type="term" value="C:virion component"/>
    <property type="evidence" value="ECO:0007669"/>
    <property type="project" value="UniProtKB-KW"/>
</dbReference>
<feature type="region of interest" description="Disordered" evidence="3">
    <location>
        <begin position="54"/>
        <end position="78"/>
    </location>
</feature>
<protein>
    <recommendedName>
        <fullName evidence="4">Phage capsid-like C-terminal domain-containing protein</fullName>
    </recommendedName>
</protein>
<reference evidence="5" key="1">
    <citation type="submission" date="2019-08" db="EMBL/GenBank/DDBJ databases">
        <authorList>
            <person name="Kucharzyk K."/>
            <person name="Murdoch R.W."/>
            <person name="Higgins S."/>
            <person name="Loffler F."/>
        </authorList>
    </citation>
    <scope>NUCLEOTIDE SEQUENCE</scope>
</reference>
<proteinExistence type="predicted"/>
<evidence type="ECO:0000256" key="2">
    <source>
        <dbReference type="ARBA" id="ARBA00022844"/>
    </source>
</evidence>
<evidence type="ECO:0000256" key="1">
    <source>
        <dbReference type="ARBA" id="ARBA00004328"/>
    </source>
</evidence>
<dbReference type="EMBL" id="VSSQ01000336">
    <property type="protein sequence ID" value="MPL91698.1"/>
    <property type="molecule type" value="Genomic_DNA"/>
</dbReference>
<keyword evidence="2" id="KW-0946">Virion</keyword>
<dbReference type="NCBIfam" id="TIGR01554">
    <property type="entry name" value="major_cap_HK97"/>
    <property type="match status" value="1"/>
</dbReference>
<accession>A0A644VK39</accession>